<proteinExistence type="inferred from homology"/>
<dbReference type="GO" id="GO:0016020">
    <property type="term" value="C:membrane"/>
    <property type="evidence" value="ECO:0007669"/>
    <property type="project" value="UniProtKB-SubCell"/>
</dbReference>
<evidence type="ECO:0000256" key="12">
    <source>
        <dbReference type="ARBA" id="ARBA00023264"/>
    </source>
</evidence>
<dbReference type="GO" id="GO:0005783">
    <property type="term" value="C:endoplasmic reticulum"/>
    <property type="evidence" value="ECO:0007669"/>
    <property type="project" value="UniProtKB-SubCell"/>
</dbReference>
<dbReference type="GO" id="GO:0005739">
    <property type="term" value="C:mitochondrion"/>
    <property type="evidence" value="ECO:0007669"/>
    <property type="project" value="UniProtKB-SubCell"/>
</dbReference>
<keyword evidence="12" id="KW-1208">Phospholipid metabolism</keyword>
<keyword evidence="18" id="KW-1185">Reference proteome</keyword>
<keyword evidence="7 16" id="KW-1133">Transmembrane helix</keyword>
<feature type="transmembrane region" description="Helical" evidence="16">
    <location>
        <begin position="12"/>
        <end position="29"/>
    </location>
</feature>
<dbReference type="InterPro" id="IPR052374">
    <property type="entry name" value="SERAC1"/>
</dbReference>
<gene>
    <name evidence="17" type="ORF">B7P43_G02944</name>
</gene>
<dbReference type="InterPro" id="IPR029058">
    <property type="entry name" value="AB_hydrolase_fold"/>
</dbReference>
<evidence type="ECO:0000256" key="6">
    <source>
        <dbReference type="ARBA" id="ARBA00022824"/>
    </source>
</evidence>
<dbReference type="InterPro" id="IPR011989">
    <property type="entry name" value="ARM-like"/>
</dbReference>
<evidence type="ECO:0000256" key="13">
    <source>
        <dbReference type="ARBA" id="ARBA00038024"/>
    </source>
</evidence>
<evidence type="ECO:0000256" key="8">
    <source>
        <dbReference type="ARBA" id="ARBA00023098"/>
    </source>
</evidence>
<dbReference type="GO" id="GO:0008654">
    <property type="term" value="P:phospholipid biosynthetic process"/>
    <property type="evidence" value="ECO:0007669"/>
    <property type="project" value="UniProtKB-KW"/>
</dbReference>
<evidence type="ECO:0000256" key="10">
    <source>
        <dbReference type="ARBA" id="ARBA00023136"/>
    </source>
</evidence>
<keyword evidence="4" id="KW-0444">Lipid biosynthesis</keyword>
<keyword evidence="9" id="KW-0496">Mitochondrion</keyword>
<dbReference type="EMBL" id="NEVH01019960">
    <property type="protein sequence ID" value="PNF22235.1"/>
    <property type="molecule type" value="Genomic_DNA"/>
</dbReference>
<evidence type="ECO:0000256" key="9">
    <source>
        <dbReference type="ARBA" id="ARBA00023128"/>
    </source>
</evidence>
<comment type="similarity">
    <text evidence="13">Belongs to the SERAC1 family.</text>
</comment>
<evidence type="ECO:0000256" key="5">
    <source>
        <dbReference type="ARBA" id="ARBA00022692"/>
    </source>
</evidence>
<comment type="caution">
    <text evidence="17">The sequence shown here is derived from an EMBL/GenBank/DDBJ whole genome shotgun (WGS) entry which is preliminary data.</text>
</comment>
<dbReference type="SUPFAM" id="SSF53474">
    <property type="entry name" value="alpha/beta-Hydrolases"/>
    <property type="match status" value="1"/>
</dbReference>
<reference evidence="17 18" key="1">
    <citation type="submission" date="2017-12" db="EMBL/GenBank/DDBJ databases">
        <title>Hemimetabolous genomes reveal molecular basis of termite eusociality.</title>
        <authorList>
            <person name="Harrison M.C."/>
            <person name="Jongepier E."/>
            <person name="Robertson H.M."/>
            <person name="Arning N."/>
            <person name="Bitard-Feildel T."/>
            <person name="Chao H."/>
            <person name="Childers C.P."/>
            <person name="Dinh H."/>
            <person name="Doddapaneni H."/>
            <person name="Dugan S."/>
            <person name="Gowin J."/>
            <person name="Greiner C."/>
            <person name="Han Y."/>
            <person name="Hu H."/>
            <person name="Hughes D.S.T."/>
            <person name="Huylmans A.-K."/>
            <person name="Kemena C."/>
            <person name="Kremer L.P.M."/>
            <person name="Lee S.L."/>
            <person name="Lopez-Ezquerra A."/>
            <person name="Mallet L."/>
            <person name="Monroy-Kuhn J.M."/>
            <person name="Moser A."/>
            <person name="Murali S.C."/>
            <person name="Muzny D.M."/>
            <person name="Otani S."/>
            <person name="Piulachs M.-D."/>
            <person name="Poelchau M."/>
            <person name="Qu J."/>
            <person name="Schaub F."/>
            <person name="Wada-Katsumata A."/>
            <person name="Worley K.C."/>
            <person name="Xie Q."/>
            <person name="Ylla G."/>
            <person name="Poulsen M."/>
            <person name="Gibbs R.A."/>
            <person name="Schal C."/>
            <person name="Richards S."/>
            <person name="Belles X."/>
            <person name="Korb J."/>
            <person name="Bornberg-Bauer E."/>
        </authorList>
    </citation>
    <scope>NUCLEOTIDE SEQUENCE [LARGE SCALE GENOMIC DNA]</scope>
    <source>
        <tissue evidence="17">Whole body</tissue>
    </source>
</reference>
<keyword evidence="10 16" id="KW-0472">Membrane</keyword>
<evidence type="ECO:0000313" key="18">
    <source>
        <dbReference type="Proteomes" id="UP000235965"/>
    </source>
</evidence>
<accession>A0A2J7Q0Y4</accession>
<keyword evidence="6" id="KW-0256">Endoplasmic reticulum</keyword>
<dbReference type="Gene3D" id="1.25.10.10">
    <property type="entry name" value="Leucine-rich Repeat Variant"/>
    <property type="match status" value="1"/>
</dbReference>
<sequence length="693" mass="79578">MSMINIKLLSLLRITGSFIFISGGGWFVYQTYKTKYMLGQTVKTDVIDHRKKADYIYINDPQFQLLYEKKRAYDQERSTKQKLSWFPSFLKFWRSLEQSYSWQLIAMAQTGDRNDRLKAVQLLAKLKSMKDWDYQHVAQMCDARTAVGLARTEGIDLRFFLKPPYWHLSPTKEALMGNMYSLLHSLNDVKKHPCITFFLTKAFPKIQYRHIVFDIDLATTEVPQARIRKDDILPLSIESLLHHSSIEDNAKDIVSLGGLPLIVNLCRHFEDDTDVTIKLVNLLANISVQDGMLHHFFVTGCIGLLAQWKQHPDIRLSVPATRALANLDMDDTPEIKFSSHLHLLHPTMRHVDLPKLDVVFIHGLLGGVFFTWRQRGHEHTSPSILQKSSSSKGGRDIGCNISDERMKEYLGDVTEFKQDEWDMLGSDFEVVLSDCPENANVEGKGPYSYSGCHPSVRQSLEDRKTFSMCWPHDWLPQDCHHLRIIGVNYDSNLSMWTNICPVESITRNLEYRSKELMKKLTQAGLGSRPIVWVAHSMGGLLVKSMLTKASKDGDEQMRGLCDNTKAVVFYSVPHRGSPLVYLTQVAQLLWWPSVEVRELRENYPALLCLHTEFLNLVEKANIEVISFAETKPTHISSLHLQLKFVPTESANPGVGEFFEIPQDHFHICKPNSRQSFLYQKLLHLIQKYLPADE</sequence>
<dbReference type="STRING" id="105785.A0A2J7Q0Y4"/>
<evidence type="ECO:0000256" key="15">
    <source>
        <dbReference type="ARBA" id="ARBA00041701"/>
    </source>
</evidence>
<evidence type="ECO:0000256" key="14">
    <source>
        <dbReference type="ARBA" id="ARBA00040991"/>
    </source>
</evidence>
<organism evidence="17 18">
    <name type="scientific">Cryptotermes secundus</name>
    <dbReference type="NCBI Taxonomy" id="105785"/>
    <lineage>
        <taxon>Eukaryota</taxon>
        <taxon>Metazoa</taxon>
        <taxon>Ecdysozoa</taxon>
        <taxon>Arthropoda</taxon>
        <taxon>Hexapoda</taxon>
        <taxon>Insecta</taxon>
        <taxon>Pterygota</taxon>
        <taxon>Neoptera</taxon>
        <taxon>Polyneoptera</taxon>
        <taxon>Dictyoptera</taxon>
        <taxon>Blattodea</taxon>
        <taxon>Blattoidea</taxon>
        <taxon>Termitoidae</taxon>
        <taxon>Kalotermitidae</taxon>
        <taxon>Cryptotermitinae</taxon>
        <taxon>Cryptotermes</taxon>
    </lineage>
</organism>
<dbReference type="SUPFAM" id="SSF48371">
    <property type="entry name" value="ARM repeat"/>
    <property type="match status" value="1"/>
</dbReference>
<dbReference type="EMBL" id="NEVH01019960">
    <property type="protein sequence ID" value="PNF22238.1"/>
    <property type="molecule type" value="Genomic_DNA"/>
</dbReference>
<evidence type="ECO:0000256" key="1">
    <source>
        <dbReference type="ARBA" id="ARBA00004167"/>
    </source>
</evidence>
<dbReference type="PANTHER" id="PTHR48182">
    <property type="entry name" value="PROTEIN SERAC1"/>
    <property type="match status" value="1"/>
</dbReference>
<evidence type="ECO:0000256" key="4">
    <source>
        <dbReference type="ARBA" id="ARBA00022516"/>
    </source>
</evidence>
<dbReference type="AlphaFoldDB" id="A0A2J7Q0Y4"/>
<dbReference type="InterPro" id="IPR016024">
    <property type="entry name" value="ARM-type_fold"/>
</dbReference>
<evidence type="ECO:0000256" key="16">
    <source>
        <dbReference type="SAM" id="Phobius"/>
    </source>
</evidence>
<dbReference type="PANTHER" id="PTHR48182:SF2">
    <property type="entry name" value="PROTEIN SERAC1"/>
    <property type="match status" value="1"/>
</dbReference>
<dbReference type="Gene3D" id="3.40.50.1820">
    <property type="entry name" value="alpha/beta hydrolase"/>
    <property type="match status" value="1"/>
</dbReference>
<evidence type="ECO:0000313" key="17">
    <source>
        <dbReference type="EMBL" id="PNF22235.1"/>
    </source>
</evidence>
<evidence type="ECO:0000256" key="11">
    <source>
        <dbReference type="ARBA" id="ARBA00023209"/>
    </source>
</evidence>
<evidence type="ECO:0000256" key="3">
    <source>
        <dbReference type="ARBA" id="ARBA00004240"/>
    </source>
</evidence>
<evidence type="ECO:0000256" key="7">
    <source>
        <dbReference type="ARBA" id="ARBA00022989"/>
    </source>
</evidence>
<dbReference type="FunCoup" id="A0A2J7Q0Y4">
    <property type="interactions" value="632"/>
</dbReference>
<keyword evidence="11" id="KW-0594">Phospholipid biosynthesis</keyword>
<dbReference type="Proteomes" id="UP000235965">
    <property type="component" value="Unassembled WGS sequence"/>
</dbReference>
<dbReference type="OrthoDB" id="5086500at2759"/>
<name>A0A2J7Q0Y4_9NEOP</name>
<keyword evidence="5 16" id="KW-0812">Transmembrane</keyword>
<protein>
    <recommendedName>
        <fullName evidence="14">Protein SERAC1</fullName>
    </recommendedName>
    <alternativeName>
        <fullName evidence="15">Serine active site-containing protein 1</fullName>
    </alternativeName>
</protein>
<dbReference type="InParanoid" id="A0A2J7Q0Y4"/>
<comment type="subcellular location">
    <subcellularLocation>
        <location evidence="3">Endoplasmic reticulum</location>
    </subcellularLocation>
    <subcellularLocation>
        <location evidence="1">Membrane</location>
        <topology evidence="1">Single-pass membrane protein</topology>
    </subcellularLocation>
    <subcellularLocation>
        <location evidence="2">Mitochondrion</location>
    </subcellularLocation>
</comment>
<keyword evidence="8" id="KW-0443">Lipid metabolism</keyword>
<evidence type="ECO:0000256" key="2">
    <source>
        <dbReference type="ARBA" id="ARBA00004173"/>
    </source>
</evidence>